<dbReference type="SUPFAM" id="SSF109998">
    <property type="entry name" value="Triger factor/SurA peptide-binding domain-like"/>
    <property type="match status" value="1"/>
</dbReference>
<dbReference type="Gene3D" id="1.10.4030.10">
    <property type="entry name" value="Porin chaperone SurA, peptide-binding domain"/>
    <property type="match status" value="1"/>
</dbReference>
<keyword evidence="1" id="KW-0472">Membrane</keyword>
<evidence type="ECO:0000313" key="2">
    <source>
        <dbReference type="EMBL" id="OGC51031.1"/>
    </source>
</evidence>
<protein>
    <recommendedName>
        <fullName evidence="4">PpiC domain-containing protein</fullName>
    </recommendedName>
</protein>
<dbReference type="Proteomes" id="UP000177371">
    <property type="component" value="Unassembled WGS sequence"/>
</dbReference>
<accession>A0A1F4V1G0</accession>
<dbReference type="AlphaFoldDB" id="A0A1F4V1G0"/>
<sequence length="230" mass="26018">MTNQNTNQDQDQNVSQEVNTQVSSPKIKLPKIKLKRKSILLALVAVLLLVGVYYFKGLIVAATVNYKPIFRLTILKEAEKAYGQAALDNMIVQALVEEELSKQNIEVTQAEIDEQIAIITQTLTSQGTTLDAALKERGLTKKELVKQIKIQKQAEKLLTKDITVSDEEIDQYIEANSKYLPEGEDPVVLRAQITEQLKQEKVSSAYQTWIDGLRQKAKIYYFVNYGTQQL</sequence>
<keyword evidence="1" id="KW-1133">Transmembrane helix</keyword>
<dbReference type="InterPro" id="IPR050245">
    <property type="entry name" value="PrsA_foldase"/>
</dbReference>
<evidence type="ECO:0000256" key="1">
    <source>
        <dbReference type="SAM" id="Phobius"/>
    </source>
</evidence>
<evidence type="ECO:0000313" key="3">
    <source>
        <dbReference type="Proteomes" id="UP000177371"/>
    </source>
</evidence>
<name>A0A1F4V1G0_UNCKA</name>
<evidence type="ECO:0008006" key="4">
    <source>
        <dbReference type="Google" id="ProtNLM"/>
    </source>
</evidence>
<comment type="caution">
    <text evidence="2">The sequence shown here is derived from an EMBL/GenBank/DDBJ whole genome shotgun (WGS) entry which is preliminary data.</text>
</comment>
<organism evidence="2 3">
    <name type="scientific">candidate division WWE3 bacterium RBG_16_37_10</name>
    <dbReference type="NCBI Taxonomy" id="1802610"/>
    <lineage>
        <taxon>Bacteria</taxon>
        <taxon>Katanobacteria</taxon>
    </lineage>
</organism>
<dbReference type="PANTHER" id="PTHR47245">
    <property type="entry name" value="PEPTIDYLPROLYL ISOMERASE"/>
    <property type="match status" value="1"/>
</dbReference>
<keyword evidence="1" id="KW-0812">Transmembrane</keyword>
<feature type="transmembrane region" description="Helical" evidence="1">
    <location>
        <begin position="38"/>
        <end position="55"/>
    </location>
</feature>
<dbReference type="PANTHER" id="PTHR47245:SF2">
    <property type="entry name" value="PEPTIDYL-PROLYL CIS-TRANS ISOMERASE HP_0175-RELATED"/>
    <property type="match status" value="1"/>
</dbReference>
<proteinExistence type="predicted"/>
<dbReference type="Pfam" id="PF13624">
    <property type="entry name" value="SurA_N_3"/>
    <property type="match status" value="1"/>
</dbReference>
<dbReference type="STRING" id="1802610.A2W32_01710"/>
<gene>
    <name evidence="2" type="ORF">A2W32_01710</name>
</gene>
<dbReference type="EMBL" id="MEUT01000031">
    <property type="protein sequence ID" value="OGC51031.1"/>
    <property type="molecule type" value="Genomic_DNA"/>
</dbReference>
<reference evidence="2 3" key="1">
    <citation type="journal article" date="2016" name="Nat. Commun.">
        <title>Thousands of microbial genomes shed light on interconnected biogeochemical processes in an aquifer system.</title>
        <authorList>
            <person name="Anantharaman K."/>
            <person name="Brown C.T."/>
            <person name="Hug L.A."/>
            <person name="Sharon I."/>
            <person name="Castelle C.J."/>
            <person name="Probst A.J."/>
            <person name="Thomas B.C."/>
            <person name="Singh A."/>
            <person name="Wilkins M.J."/>
            <person name="Karaoz U."/>
            <person name="Brodie E.L."/>
            <person name="Williams K.H."/>
            <person name="Hubbard S.S."/>
            <person name="Banfield J.F."/>
        </authorList>
    </citation>
    <scope>NUCLEOTIDE SEQUENCE [LARGE SCALE GENOMIC DNA]</scope>
</reference>
<dbReference type="InterPro" id="IPR027304">
    <property type="entry name" value="Trigger_fact/SurA_dom_sf"/>
</dbReference>